<evidence type="ECO:0000313" key="2">
    <source>
        <dbReference type="EMBL" id="EDW77147.1"/>
    </source>
</evidence>
<dbReference type="OrthoDB" id="5855924at2759"/>
<dbReference type="OMA" id="DEYANRC"/>
<keyword evidence="2" id="KW-0378">Hydrolase</keyword>
<protein>
    <recommendedName>
        <fullName evidence="1">Cathepsin propeptide inhibitor domain-containing protein</fullName>
    </recommendedName>
</protein>
<accession>B4MYF8</accession>
<gene>
    <name evidence="2" type="primary">Dwil\GK22212</name>
    <name evidence="2" type="ORF">Dwil_GK22212</name>
</gene>
<dbReference type="InterPro" id="IPR013201">
    <property type="entry name" value="Prot_inhib_I29"/>
</dbReference>
<sequence>MTLVTDQEWSEYKVKFNKSYETEEDSMRRKLYEKSKAKIEEHNKKFESGEITWKMGINHLADLTEDELAMRSGGRKQPPK</sequence>
<dbReference type="eggNOG" id="KOG1543">
    <property type="taxonomic scope" value="Eukaryota"/>
</dbReference>
<dbReference type="SMR" id="B4MYF8"/>
<reference evidence="2 3" key="1">
    <citation type="journal article" date="2007" name="Nature">
        <title>Evolution of genes and genomes on the Drosophila phylogeny.</title>
        <authorList>
            <consortium name="Drosophila 12 Genomes Consortium"/>
            <person name="Clark A.G."/>
            <person name="Eisen M.B."/>
            <person name="Smith D.R."/>
            <person name="Bergman C.M."/>
            <person name="Oliver B."/>
            <person name="Markow T.A."/>
            <person name="Kaufman T.C."/>
            <person name="Kellis M."/>
            <person name="Gelbart W."/>
            <person name="Iyer V.N."/>
            <person name="Pollard D.A."/>
            <person name="Sackton T.B."/>
            <person name="Larracuente A.M."/>
            <person name="Singh N.D."/>
            <person name="Abad J.P."/>
            <person name="Abt D.N."/>
            <person name="Adryan B."/>
            <person name="Aguade M."/>
            <person name="Akashi H."/>
            <person name="Anderson W.W."/>
            <person name="Aquadro C.F."/>
            <person name="Ardell D.H."/>
            <person name="Arguello R."/>
            <person name="Artieri C.G."/>
            <person name="Barbash D.A."/>
            <person name="Barker D."/>
            <person name="Barsanti P."/>
            <person name="Batterham P."/>
            <person name="Batzoglou S."/>
            <person name="Begun D."/>
            <person name="Bhutkar A."/>
            <person name="Blanco E."/>
            <person name="Bosak S.A."/>
            <person name="Bradley R.K."/>
            <person name="Brand A.D."/>
            <person name="Brent M.R."/>
            <person name="Brooks A.N."/>
            <person name="Brown R.H."/>
            <person name="Butlin R.K."/>
            <person name="Caggese C."/>
            <person name="Calvi B.R."/>
            <person name="Bernardo de Carvalho A."/>
            <person name="Caspi A."/>
            <person name="Castrezana S."/>
            <person name="Celniker S.E."/>
            <person name="Chang J.L."/>
            <person name="Chapple C."/>
            <person name="Chatterji S."/>
            <person name="Chinwalla A."/>
            <person name="Civetta A."/>
            <person name="Clifton S.W."/>
            <person name="Comeron J.M."/>
            <person name="Costello J.C."/>
            <person name="Coyne J.A."/>
            <person name="Daub J."/>
            <person name="David R.G."/>
            <person name="Delcher A.L."/>
            <person name="Delehaunty K."/>
            <person name="Do C.B."/>
            <person name="Ebling H."/>
            <person name="Edwards K."/>
            <person name="Eickbush T."/>
            <person name="Evans J.D."/>
            <person name="Filipski A."/>
            <person name="Findeiss S."/>
            <person name="Freyhult E."/>
            <person name="Fulton L."/>
            <person name="Fulton R."/>
            <person name="Garcia A.C."/>
            <person name="Gardiner A."/>
            <person name="Garfield D.A."/>
            <person name="Garvin B.E."/>
            <person name="Gibson G."/>
            <person name="Gilbert D."/>
            <person name="Gnerre S."/>
            <person name="Godfrey J."/>
            <person name="Good R."/>
            <person name="Gotea V."/>
            <person name="Gravely B."/>
            <person name="Greenberg A.J."/>
            <person name="Griffiths-Jones S."/>
            <person name="Gross S."/>
            <person name="Guigo R."/>
            <person name="Gustafson E.A."/>
            <person name="Haerty W."/>
            <person name="Hahn M.W."/>
            <person name="Halligan D.L."/>
            <person name="Halpern A.L."/>
            <person name="Halter G.M."/>
            <person name="Han M.V."/>
            <person name="Heger A."/>
            <person name="Hillier L."/>
            <person name="Hinrichs A.S."/>
            <person name="Holmes I."/>
            <person name="Hoskins R.A."/>
            <person name="Hubisz M.J."/>
            <person name="Hultmark D."/>
            <person name="Huntley M.A."/>
            <person name="Jaffe D.B."/>
            <person name="Jagadeeshan S."/>
            <person name="Jeck W.R."/>
            <person name="Johnson J."/>
            <person name="Jones C.D."/>
            <person name="Jordan W.C."/>
            <person name="Karpen G.H."/>
            <person name="Kataoka E."/>
            <person name="Keightley P.D."/>
            <person name="Kheradpour P."/>
            <person name="Kirkness E.F."/>
            <person name="Koerich L.B."/>
            <person name="Kristiansen K."/>
            <person name="Kudrna D."/>
            <person name="Kulathinal R.J."/>
            <person name="Kumar S."/>
            <person name="Kwok R."/>
            <person name="Lander E."/>
            <person name="Langley C.H."/>
            <person name="Lapoint R."/>
            <person name="Lazzaro B.P."/>
            <person name="Lee S.J."/>
            <person name="Levesque L."/>
            <person name="Li R."/>
            <person name="Lin C.F."/>
            <person name="Lin M.F."/>
            <person name="Lindblad-Toh K."/>
            <person name="Llopart A."/>
            <person name="Long M."/>
            <person name="Low L."/>
            <person name="Lozovsky E."/>
            <person name="Lu J."/>
            <person name="Luo M."/>
            <person name="Machado C.A."/>
            <person name="Makalowski W."/>
            <person name="Marzo M."/>
            <person name="Matsuda M."/>
            <person name="Matzkin L."/>
            <person name="McAllister B."/>
            <person name="McBride C.S."/>
            <person name="McKernan B."/>
            <person name="McKernan K."/>
            <person name="Mendez-Lago M."/>
            <person name="Minx P."/>
            <person name="Mollenhauer M.U."/>
            <person name="Montooth K."/>
            <person name="Mount S.M."/>
            <person name="Mu X."/>
            <person name="Myers E."/>
            <person name="Negre B."/>
            <person name="Newfeld S."/>
            <person name="Nielsen R."/>
            <person name="Noor M.A."/>
            <person name="O'Grady P."/>
            <person name="Pachter L."/>
            <person name="Papaceit M."/>
            <person name="Parisi M.J."/>
            <person name="Parisi M."/>
            <person name="Parts L."/>
            <person name="Pedersen J.S."/>
            <person name="Pesole G."/>
            <person name="Phillippy A.M."/>
            <person name="Ponting C.P."/>
            <person name="Pop M."/>
            <person name="Porcelli D."/>
            <person name="Powell J.R."/>
            <person name="Prohaska S."/>
            <person name="Pruitt K."/>
            <person name="Puig M."/>
            <person name="Quesneville H."/>
            <person name="Ram K.R."/>
            <person name="Rand D."/>
            <person name="Rasmussen M.D."/>
            <person name="Reed L.K."/>
            <person name="Reenan R."/>
            <person name="Reily A."/>
            <person name="Remington K.A."/>
            <person name="Rieger T.T."/>
            <person name="Ritchie M.G."/>
            <person name="Robin C."/>
            <person name="Rogers Y.H."/>
            <person name="Rohde C."/>
            <person name="Rozas J."/>
            <person name="Rubenfield M.J."/>
            <person name="Ruiz A."/>
            <person name="Russo S."/>
            <person name="Salzberg S.L."/>
            <person name="Sanchez-Gracia A."/>
            <person name="Saranga D.J."/>
            <person name="Sato H."/>
            <person name="Schaeffer S.W."/>
            <person name="Schatz M.C."/>
            <person name="Schlenke T."/>
            <person name="Schwartz R."/>
            <person name="Segarra C."/>
            <person name="Singh R.S."/>
            <person name="Sirot L."/>
            <person name="Sirota M."/>
            <person name="Sisneros N.B."/>
            <person name="Smith C.D."/>
            <person name="Smith T.F."/>
            <person name="Spieth J."/>
            <person name="Stage D.E."/>
            <person name="Stark A."/>
            <person name="Stephan W."/>
            <person name="Strausberg R.L."/>
            <person name="Strempel S."/>
            <person name="Sturgill D."/>
            <person name="Sutton G."/>
            <person name="Sutton G.G."/>
            <person name="Tao W."/>
            <person name="Teichmann S."/>
            <person name="Tobari Y.N."/>
            <person name="Tomimura Y."/>
            <person name="Tsolas J.M."/>
            <person name="Valente V.L."/>
            <person name="Venter E."/>
            <person name="Venter J.C."/>
            <person name="Vicario S."/>
            <person name="Vieira F.G."/>
            <person name="Vilella A.J."/>
            <person name="Villasante A."/>
            <person name="Walenz B."/>
            <person name="Wang J."/>
            <person name="Wasserman M."/>
            <person name="Watts T."/>
            <person name="Wilson D."/>
            <person name="Wilson R.K."/>
            <person name="Wing R.A."/>
            <person name="Wolfner M.F."/>
            <person name="Wong A."/>
            <person name="Wong G.K."/>
            <person name="Wu C.I."/>
            <person name="Wu G."/>
            <person name="Yamamoto D."/>
            <person name="Yang H.P."/>
            <person name="Yang S.P."/>
            <person name="Yorke J.A."/>
            <person name="Yoshida K."/>
            <person name="Zdobnov E."/>
            <person name="Zhang P."/>
            <person name="Zhang Y."/>
            <person name="Zimin A.V."/>
            <person name="Baldwin J."/>
            <person name="Abdouelleil A."/>
            <person name="Abdulkadir J."/>
            <person name="Abebe A."/>
            <person name="Abera B."/>
            <person name="Abreu J."/>
            <person name="Acer S.C."/>
            <person name="Aftuck L."/>
            <person name="Alexander A."/>
            <person name="An P."/>
            <person name="Anderson E."/>
            <person name="Anderson S."/>
            <person name="Arachi H."/>
            <person name="Azer M."/>
            <person name="Bachantsang P."/>
            <person name="Barry A."/>
            <person name="Bayul T."/>
            <person name="Berlin A."/>
            <person name="Bessette D."/>
            <person name="Bloom T."/>
            <person name="Blye J."/>
            <person name="Boguslavskiy L."/>
            <person name="Bonnet C."/>
            <person name="Boukhgalter B."/>
            <person name="Bourzgui I."/>
            <person name="Brown A."/>
            <person name="Cahill P."/>
            <person name="Channer S."/>
            <person name="Cheshatsang Y."/>
            <person name="Chuda L."/>
            <person name="Citroen M."/>
            <person name="Collymore A."/>
            <person name="Cooke P."/>
            <person name="Costello M."/>
            <person name="D'Aco K."/>
            <person name="Daza R."/>
            <person name="De Haan G."/>
            <person name="DeGray S."/>
            <person name="DeMaso C."/>
            <person name="Dhargay N."/>
            <person name="Dooley K."/>
            <person name="Dooley E."/>
            <person name="Doricent M."/>
            <person name="Dorje P."/>
            <person name="Dorjee K."/>
            <person name="Dupes A."/>
            <person name="Elong R."/>
            <person name="Falk J."/>
            <person name="Farina A."/>
            <person name="Faro S."/>
            <person name="Ferguson D."/>
            <person name="Fisher S."/>
            <person name="Foley C.D."/>
            <person name="Franke A."/>
            <person name="Friedrich D."/>
            <person name="Gadbois L."/>
            <person name="Gearin G."/>
            <person name="Gearin C.R."/>
            <person name="Giannoukos G."/>
            <person name="Goode T."/>
            <person name="Graham J."/>
            <person name="Grandbois E."/>
            <person name="Grewal S."/>
            <person name="Gyaltsen K."/>
            <person name="Hafez N."/>
            <person name="Hagos B."/>
            <person name="Hall J."/>
            <person name="Henson C."/>
            <person name="Hollinger A."/>
            <person name="Honan T."/>
            <person name="Huard M.D."/>
            <person name="Hughes L."/>
            <person name="Hurhula B."/>
            <person name="Husby M.E."/>
            <person name="Kamat A."/>
            <person name="Kanga B."/>
            <person name="Kashin S."/>
            <person name="Khazanovich D."/>
            <person name="Kisner P."/>
            <person name="Lance K."/>
            <person name="Lara M."/>
            <person name="Lee W."/>
            <person name="Lennon N."/>
            <person name="Letendre F."/>
            <person name="LeVine R."/>
            <person name="Lipovsky A."/>
            <person name="Liu X."/>
            <person name="Liu J."/>
            <person name="Liu S."/>
            <person name="Lokyitsang T."/>
            <person name="Lokyitsang Y."/>
            <person name="Lubonja R."/>
            <person name="Lui A."/>
            <person name="MacDonald P."/>
            <person name="Magnisalis V."/>
            <person name="Maru K."/>
            <person name="Matthews C."/>
            <person name="McCusker W."/>
            <person name="McDonough S."/>
            <person name="Mehta T."/>
            <person name="Meldrim J."/>
            <person name="Meneus L."/>
            <person name="Mihai O."/>
            <person name="Mihalev A."/>
            <person name="Mihova T."/>
            <person name="Mittelman R."/>
            <person name="Mlenga V."/>
            <person name="Montmayeur A."/>
            <person name="Mulrain L."/>
            <person name="Navidi A."/>
            <person name="Naylor J."/>
            <person name="Negash T."/>
            <person name="Nguyen T."/>
            <person name="Nguyen N."/>
            <person name="Nicol R."/>
            <person name="Norbu C."/>
            <person name="Norbu N."/>
            <person name="Novod N."/>
            <person name="O'Neill B."/>
            <person name="Osman S."/>
            <person name="Markiewicz E."/>
            <person name="Oyono O.L."/>
            <person name="Patti C."/>
            <person name="Phunkhang P."/>
            <person name="Pierre F."/>
            <person name="Priest M."/>
            <person name="Raghuraman S."/>
            <person name="Rege F."/>
            <person name="Reyes R."/>
            <person name="Rise C."/>
            <person name="Rogov P."/>
            <person name="Ross K."/>
            <person name="Ryan E."/>
            <person name="Settipalli S."/>
            <person name="Shea T."/>
            <person name="Sherpa N."/>
            <person name="Shi L."/>
            <person name="Shih D."/>
            <person name="Sparrow T."/>
            <person name="Spaulding J."/>
            <person name="Stalker J."/>
            <person name="Stange-Thomann N."/>
            <person name="Stavropoulos S."/>
            <person name="Stone C."/>
            <person name="Strader C."/>
            <person name="Tesfaye S."/>
            <person name="Thomson T."/>
            <person name="Thoulutsang Y."/>
            <person name="Thoulutsang D."/>
            <person name="Topham K."/>
            <person name="Topping I."/>
            <person name="Tsamla T."/>
            <person name="Vassiliev H."/>
            <person name="Vo A."/>
            <person name="Wangchuk T."/>
            <person name="Wangdi T."/>
            <person name="Weiand M."/>
            <person name="Wilkinson J."/>
            <person name="Wilson A."/>
            <person name="Yadav S."/>
            <person name="Young G."/>
            <person name="Yu Q."/>
            <person name="Zembek L."/>
            <person name="Zhong D."/>
            <person name="Zimmer A."/>
            <person name="Zwirko Z."/>
            <person name="Jaffe D.B."/>
            <person name="Alvarez P."/>
            <person name="Brockman W."/>
            <person name="Butler J."/>
            <person name="Chin C."/>
            <person name="Gnerre S."/>
            <person name="Grabherr M."/>
            <person name="Kleber M."/>
            <person name="Mauceli E."/>
            <person name="MacCallum I."/>
        </authorList>
    </citation>
    <scope>NUCLEOTIDE SEQUENCE [LARGE SCALE GENOMIC DNA]</scope>
    <source>
        <strain evidence="3">Tucson 14030-0811.24</strain>
    </source>
</reference>
<dbReference type="Gene3D" id="1.10.287.2250">
    <property type="match status" value="1"/>
</dbReference>
<keyword evidence="3" id="KW-1185">Reference proteome</keyword>
<dbReference type="MEROPS" id="I29.009"/>
<dbReference type="Pfam" id="PF08246">
    <property type="entry name" value="Inhibitor_I29"/>
    <property type="match status" value="1"/>
</dbReference>
<dbReference type="PhylomeDB" id="B4MYF8"/>
<dbReference type="InParanoid" id="B4MYF8"/>
<dbReference type="SMART" id="SM00848">
    <property type="entry name" value="Inhibitor_I29"/>
    <property type="match status" value="1"/>
</dbReference>
<dbReference type="InterPro" id="IPR038765">
    <property type="entry name" value="Papain-like_cys_pep_sf"/>
</dbReference>
<feature type="domain" description="Cathepsin propeptide inhibitor" evidence="1">
    <location>
        <begin position="9"/>
        <end position="68"/>
    </location>
</feature>
<dbReference type="FunCoup" id="B4MYF8">
    <property type="interactions" value="4"/>
</dbReference>
<dbReference type="HOGENOM" id="CLU_181005_0_0_1"/>
<organism evidence="2 3">
    <name type="scientific">Drosophila willistoni</name>
    <name type="common">Fruit fly</name>
    <dbReference type="NCBI Taxonomy" id="7260"/>
    <lineage>
        <taxon>Eukaryota</taxon>
        <taxon>Metazoa</taxon>
        <taxon>Ecdysozoa</taxon>
        <taxon>Arthropoda</taxon>
        <taxon>Hexapoda</taxon>
        <taxon>Insecta</taxon>
        <taxon>Pterygota</taxon>
        <taxon>Neoptera</taxon>
        <taxon>Endopterygota</taxon>
        <taxon>Diptera</taxon>
        <taxon>Brachycera</taxon>
        <taxon>Muscomorpha</taxon>
        <taxon>Ephydroidea</taxon>
        <taxon>Drosophilidae</taxon>
        <taxon>Drosophila</taxon>
        <taxon>Sophophora</taxon>
    </lineage>
</organism>
<dbReference type="GO" id="GO:0016787">
    <property type="term" value="F:hydrolase activity"/>
    <property type="evidence" value="ECO:0007669"/>
    <property type="project" value="UniProtKB-KW"/>
</dbReference>
<evidence type="ECO:0000259" key="1">
    <source>
        <dbReference type="SMART" id="SM00848"/>
    </source>
</evidence>
<name>B4MYF8_DROWI</name>
<dbReference type="STRING" id="7260.B4MYF8"/>
<dbReference type="KEGG" id="dwi:6643358"/>
<dbReference type="Proteomes" id="UP000007798">
    <property type="component" value="Unassembled WGS sequence"/>
</dbReference>
<evidence type="ECO:0000313" key="3">
    <source>
        <dbReference type="Proteomes" id="UP000007798"/>
    </source>
</evidence>
<proteinExistence type="predicted"/>
<dbReference type="EMBL" id="CH963894">
    <property type="protein sequence ID" value="EDW77147.1"/>
    <property type="molecule type" value="Genomic_DNA"/>
</dbReference>
<dbReference type="AlphaFoldDB" id="B4MYF8"/>
<dbReference type="FunFam" id="1.10.287.2250:FF:000003">
    <property type="entry name" value="Cathepsin L"/>
    <property type="match status" value="1"/>
</dbReference>
<dbReference type="SUPFAM" id="SSF54001">
    <property type="entry name" value="Cysteine proteinases"/>
    <property type="match status" value="1"/>
</dbReference>